<organism evidence="7 8">
    <name type="scientific">Macrophomina phaseolina</name>
    <dbReference type="NCBI Taxonomy" id="35725"/>
    <lineage>
        <taxon>Eukaryota</taxon>
        <taxon>Fungi</taxon>
        <taxon>Dikarya</taxon>
        <taxon>Ascomycota</taxon>
        <taxon>Pezizomycotina</taxon>
        <taxon>Dothideomycetes</taxon>
        <taxon>Dothideomycetes incertae sedis</taxon>
        <taxon>Botryosphaeriales</taxon>
        <taxon>Botryosphaeriaceae</taxon>
        <taxon>Macrophomina</taxon>
    </lineage>
</organism>
<evidence type="ECO:0000256" key="3">
    <source>
        <dbReference type="ARBA" id="ARBA00022617"/>
    </source>
</evidence>
<proteinExistence type="inferred from homology"/>
<comment type="similarity">
    <text evidence="2 6">Belongs to the cytochrome P450 family.</text>
</comment>
<dbReference type="PRINTS" id="PR00385">
    <property type="entry name" value="P450"/>
</dbReference>
<evidence type="ECO:0000256" key="4">
    <source>
        <dbReference type="ARBA" id="ARBA00022723"/>
    </source>
</evidence>
<dbReference type="PRINTS" id="PR00463">
    <property type="entry name" value="EP450I"/>
</dbReference>
<dbReference type="SUPFAM" id="SSF48264">
    <property type="entry name" value="Cytochrome P450"/>
    <property type="match status" value="1"/>
</dbReference>
<evidence type="ECO:0000256" key="1">
    <source>
        <dbReference type="ARBA" id="ARBA00001971"/>
    </source>
</evidence>
<sequence>MISALGILGVLLLYPAVLFVYNVFLHPLRKYPGPTLAAATSFPFFWRRLRGDLVPWYTQLHKQYGSVVRVAPNQLSYTTAEAWKDIYGHKTSSGRGNLPRDLRYYGKPSISDDSIIHANDLNHSRIRRLVSHAFSDRALSAQTPLVKEHVELLVEKIRDVARAAGGTVDLEQMSNFVAFDVIADLTFGESLGLLKSNAYTPWVASIFEGFKFGGIVSAIKLQFPLLVPILQATVLRRGMEKRAKHAQFTINSVEKRLSRRTDRPDIWTFILRHNDEKGLARDEMYSLGSALMIAGTETTATLLSGLFYYLCCSPEKLRKLNDEIRNAFPTVTAMDTTALARLPYLHAVVMETFRLYPPAPQGFPRRVPEGGSTIAGRFVPEKTTVNIPQYAAYHQAHNFYDPESFRPERWLPEPEQCFAQDSRDVVEPFGTGPRNCVGKNLAWMEIRLLVGYLIFHFDFELSSATKRPWTDQKSWAIYQKGPLLLNVKPRVMS</sequence>
<dbReference type="PROSITE" id="PS00086">
    <property type="entry name" value="CYTOCHROME_P450"/>
    <property type="match status" value="1"/>
</dbReference>
<accession>A0ABQ8FU86</accession>
<dbReference type="CDD" id="cd11058">
    <property type="entry name" value="CYP60B-like"/>
    <property type="match status" value="1"/>
</dbReference>
<dbReference type="PANTHER" id="PTHR24305">
    <property type="entry name" value="CYTOCHROME P450"/>
    <property type="match status" value="1"/>
</dbReference>
<dbReference type="InterPro" id="IPR017972">
    <property type="entry name" value="Cyt_P450_CS"/>
</dbReference>
<dbReference type="Proteomes" id="UP000774617">
    <property type="component" value="Unassembled WGS sequence"/>
</dbReference>
<dbReference type="InterPro" id="IPR050121">
    <property type="entry name" value="Cytochrome_P450_monoxygenase"/>
</dbReference>
<dbReference type="InterPro" id="IPR036396">
    <property type="entry name" value="Cyt_P450_sf"/>
</dbReference>
<evidence type="ECO:0000313" key="8">
    <source>
        <dbReference type="Proteomes" id="UP000774617"/>
    </source>
</evidence>
<dbReference type="InterPro" id="IPR002401">
    <property type="entry name" value="Cyt_P450_E_grp-I"/>
</dbReference>
<dbReference type="Gene3D" id="1.10.630.10">
    <property type="entry name" value="Cytochrome P450"/>
    <property type="match status" value="1"/>
</dbReference>
<keyword evidence="3 6" id="KW-0349">Heme</keyword>
<protein>
    <submittedName>
        <fullName evidence="7">Isotrichodermin C-15 hydroxylase</fullName>
    </submittedName>
</protein>
<comment type="cofactor">
    <cofactor evidence="1">
        <name>heme</name>
        <dbReference type="ChEBI" id="CHEBI:30413"/>
    </cofactor>
</comment>
<evidence type="ECO:0000256" key="2">
    <source>
        <dbReference type="ARBA" id="ARBA00010617"/>
    </source>
</evidence>
<evidence type="ECO:0000256" key="5">
    <source>
        <dbReference type="ARBA" id="ARBA00023004"/>
    </source>
</evidence>
<keyword evidence="6" id="KW-0503">Monooxygenase</keyword>
<keyword evidence="4 6" id="KW-0479">Metal-binding</keyword>
<reference evidence="7 8" key="1">
    <citation type="journal article" date="2021" name="Nat. Commun.">
        <title>Genetic determinants of endophytism in the Arabidopsis root mycobiome.</title>
        <authorList>
            <person name="Mesny F."/>
            <person name="Miyauchi S."/>
            <person name="Thiergart T."/>
            <person name="Pickel B."/>
            <person name="Atanasova L."/>
            <person name="Karlsson M."/>
            <person name="Huettel B."/>
            <person name="Barry K.W."/>
            <person name="Haridas S."/>
            <person name="Chen C."/>
            <person name="Bauer D."/>
            <person name="Andreopoulos W."/>
            <person name="Pangilinan J."/>
            <person name="LaButti K."/>
            <person name="Riley R."/>
            <person name="Lipzen A."/>
            <person name="Clum A."/>
            <person name="Drula E."/>
            <person name="Henrissat B."/>
            <person name="Kohler A."/>
            <person name="Grigoriev I.V."/>
            <person name="Martin F.M."/>
            <person name="Hacquard S."/>
        </authorList>
    </citation>
    <scope>NUCLEOTIDE SEQUENCE [LARGE SCALE GENOMIC DNA]</scope>
    <source>
        <strain evidence="7 8">MPI-SDFR-AT-0080</strain>
    </source>
</reference>
<dbReference type="InterPro" id="IPR001128">
    <property type="entry name" value="Cyt_P450"/>
</dbReference>
<gene>
    <name evidence="7" type="ORF">B0J12DRAFT_361121</name>
</gene>
<dbReference type="PANTHER" id="PTHR24305:SF210">
    <property type="entry name" value="CYTOCHROME P450 MONOOXYGENASE ASQL-RELATED"/>
    <property type="match status" value="1"/>
</dbReference>
<keyword evidence="6" id="KW-0560">Oxidoreductase</keyword>
<evidence type="ECO:0000256" key="6">
    <source>
        <dbReference type="RuleBase" id="RU000461"/>
    </source>
</evidence>
<dbReference type="EMBL" id="JAGTJR010000055">
    <property type="protein sequence ID" value="KAH7026790.1"/>
    <property type="molecule type" value="Genomic_DNA"/>
</dbReference>
<dbReference type="Pfam" id="PF00067">
    <property type="entry name" value="p450"/>
    <property type="match status" value="1"/>
</dbReference>
<keyword evidence="8" id="KW-1185">Reference proteome</keyword>
<name>A0ABQ8FU86_9PEZI</name>
<comment type="caution">
    <text evidence="7">The sequence shown here is derived from an EMBL/GenBank/DDBJ whole genome shotgun (WGS) entry which is preliminary data.</text>
</comment>
<evidence type="ECO:0000313" key="7">
    <source>
        <dbReference type="EMBL" id="KAH7026790.1"/>
    </source>
</evidence>
<keyword evidence="5 6" id="KW-0408">Iron</keyword>